<dbReference type="PANTHER" id="PTHR40237:SF1">
    <property type="entry name" value="LD44813P"/>
    <property type="match status" value="1"/>
</dbReference>
<dbReference type="InterPro" id="IPR016135">
    <property type="entry name" value="UBQ-conjugating_enzyme/RWD"/>
</dbReference>
<evidence type="ECO:0000259" key="1">
    <source>
        <dbReference type="PROSITE" id="PS50908"/>
    </source>
</evidence>
<evidence type="ECO:0000313" key="3">
    <source>
        <dbReference type="EMBL" id="VFT98258.1"/>
    </source>
</evidence>
<dbReference type="Proteomes" id="UP000332933">
    <property type="component" value="Unassembled WGS sequence"/>
</dbReference>
<feature type="domain" description="RWD" evidence="1">
    <location>
        <begin position="5"/>
        <end position="104"/>
    </location>
</feature>
<reference evidence="3 4" key="1">
    <citation type="submission" date="2019-03" db="EMBL/GenBank/DDBJ databases">
        <authorList>
            <person name="Gaulin E."/>
            <person name="Dumas B."/>
        </authorList>
    </citation>
    <scope>NUCLEOTIDE SEQUENCE [LARGE SCALE GENOMIC DNA]</scope>
    <source>
        <strain evidence="3">CBS 568.67</strain>
    </source>
</reference>
<evidence type="ECO:0000313" key="4">
    <source>
        <dbReference type="Proteomes" id="UP000332933"/>
    </source>
</evidence>
<protein>
    <submittedName>
        <fullName evidence="3">Aste57867_21588 protein</fullName>
    </submittedName>
</protein>
<gene>
    <name evidence="3" type="primary">Aste57867_21588</name>
    <name evidence="2" type="ORF">As57867_021519</name>
    <name evidence="3" type="ORF">ASTE57867_21588</name>
</gene>
<dbReference type="OrthoDB" id="8062037at2759"/>
<dbReference type="PROSITE" id="PS50908">
    <property type="entry name" value="RWD"/>
    <property type="match status" value="1"/>
</dbReference>
<dbReference type="Pfam" id="PF05773">
    <property type="entry name" value="RWD"/>
    <property type="match status" value="1"/>
</dbReference>
<dbReference type="EMBL" id="VJMH01006982">
    <property type="protein sequence ID" value="KAF0686616.1"/>
    <property type="molecule type" value="Genomic_DNA"/>
</dbReference>
<dbReference type="EMBL" id="CAADRA010007008">
    <property type="protein sequence ID" value="VFT98258.1"/>
    <property type="molecule type" value="Genomic_DNA"/>
</dbReference>
<dbReference type="AlphaFoldDB" id="A0A485LJA3"/>
<evidence type="ECO:0000313" key="2">
    <source>
        <dbReference type="EMBL" id="KAF0686616.1"/>
    </source>
</evidence>
<name>A0A485LJA3_9STRA</name>
<dbReference type="InterPro" id="IPR006575">
    <property type="entry name" value="RWD_dom"/>
</dbReference>
<reference evidence="2" key="2">
    <citation type="submission" date="2019-06" db="EMBL/GenBank/DDBJ databases">
        <title>Genomics analysis of Aphanomyces spp. identifies a new class of oomycete effector associated with host adaptation.</title>
        <authorList>
            <person name="Gaulin E."/>
        </authorList>
    </citation>
    <scope>NUCLEOTIDE SEQUENCE</scope>
    <source>
        <strain evidence="2">CBS 578.67</strain>
    </source>
</reference>
<dbReference type="SUPFAM" id="SSF54495">
    <property type="entry name" value="UBC-like"/>
    <property type="match status" value="1"/>
</dbReference>
<sequence length="398" mass="45077">MSRQDELTAFKKLVPASCIETCSPEQLQASIQYTRYRKLRMRLRFPDKYPHEELVIELMSDTLPDIALRRLTKFVDAKAVELAKAGQPQVQPIVELVQASLADNKLLYAFDEIRQLRLLAEQNGGEIKLIERAGRIKLLLRYKNYTFHANMKLDDHYPDSPVAFACDESNFPPSVTDLIVKRANNMIGRIVQVRHHNVAYDPDLQVFQGYTADQALFASNPIKKPLTLIEAIETEIAPPPRKPGTKKAAAAPKIIIKESTRETISPLYYALDGGILHRAPLDVAVKSLIPVVKTFVWEQCLVGLSATTCVACSKSLFPEDPTTKLSPATTPIQAYCEHWYHTECLGQILERPPFVHGCQACQVVLHHPKWSTNVDDMKRKHVRDQQQARELEELADMF</sequence>
<proteinExistence type="predicted"/>
<dbReference type="PANTHER" id="PTHR40237">
    <property type="entry name" value="LD44813P"/>
    <property type="match status" value="1"/>
</dbReference>
<keyword evidence="4" id="KW-1185">Reference proteome</keyword>
<accession>A0A485LJA3</accession>
<organism evidence="3 4">
    <name type="scientific">Aphanomyces stellatus</name>
    <dbReference type="NCBI Taxonomy" id="120398"/>
    <lineage>
        <taxon>Eukaryota</taxon>
        <taxon>Sar</taxon>
        <taxon>Stramenopiles</taxon>
        <taxon>Oomycota</taxon>
        <taxon>Saprolegniomycetes</taxon>
        <taxon>Saprolegniales</taxon>
        <taxon>Verrucalvaceae</taxon>
        <taxon>Aphanomyces</taxon>
    </lineage>
</organism>